<dbReference type="PANTHER" id="PTHR10696">
    <property type="entry name" value="GAMMA-BUTYROBETAINE HYDROXYLASE-RELATED"/>
    <property type="match status" value="1"/>
</dbReference>
<keyword evidence="9" id="KW-0408">Iron</keyword>
<keyword evidence="8" id="KW-0560">Oxidoreductase</keyword>
<dbReference type="UniPathway" id="UPA00118"/>
<keyword evidence="7 11" id="KW-0223">Dioxygenase</keyword>
<dbReference type="OMA" id="CKRMDER"/>
<dbReference type="STRING" id="51031.W2TQH0"/>
<dbReference type="KEGG" id="nai:NECAME_06933"/>
<dbReference type="GO" id="GO:0051213">
    <property type="term" value="F:dioxygenase activity"/>
    <property type="evidence" value="ECO:0007669"/>
    <property type="project" value="UniProtKB-KW"/>
</dbReference>
<dbReference type="CDD" id="cd00250">
    <property type="entry name" value="CAS_like"/>
    <property type="match status" value="1"/>
</dbReference>
<comment type="cofactor">
    <cofactor evidence="2">
        <name>L-ascorbate</name>
        <dbReference type="ChEBI" id="CHEBI:38290"/>
    </cofactor>
</comment>
<dbReference type="InterPro" id="IPR003819">
    <property type="entry name" value="TauD/TfdA-like"/>
</dbReference>
<comment type="similarity">
    <text evidence="4">Belongs to the gamma-BBH/TMLD family.</text>
</comment>
<dbReference type="GO" id="GO:0005739">
    <property type="term" value="C:mitochondrion"/>
    <property type="evidence" value="ECO:0007669"/>
    <property type="project" value="TreeGrafter"/>
</dbReference>
<dbReference type="GO" id="GO:0045329">
    <property type="term" value="P:carnitine biosynthetic process"/>
    <property type="evidence" value="ECO:0007669"/>
    <property type="project" value="UniProtKB-UniPathway"/>
</dbReference>
<evidence type="ECO:0000313" key="12">
    <source>
        <dbReference type="Proteomes" id="UP000053676"/>
    </source>
</evidence>
<keyword evidence="5" id="KW-0479">Metal-binding</keyword>
<comment type="cofactor">
    <cofactor evidence="1">
        <name>Fe(2+)</name>
        <dbReference type="ChEBI" id="CHEBI:29033"/>
    </cofactor>
</comment>
<dbReference type="Gene3D" id="3.60.130.10">
    <property type="entry name" value="Clavaminate synthase-like"/>
    <property type="match status" value="1"/>
</dbReference>
<comment type="pathway">
    <text evidence="3">Amine and polyamine biosynthesis; carnitine biosynthesis.</text>
</comment>
<gene>
    <name evidence="11" type="ORF">NECAME_06933</name>
</gene>
<keyword evidence="12" id="KW-1185">Reference proteome</keyword>
<feature type="domain" description="TauD/TfdA-like" evidence="10">
    <location>
        <begin position="152"/>
        <end position="237"/>
    </location>
</feature>
<dbReference type="InterPro" id="IPR050411">
    <property type="entry name" value="AlphaKG_dependent_hydroxylases"/>
</dbReference>
<dbReference type="InterPro" id="IPR038492">
    <property type="entry name" value="GBBH-like_N_sf"/>
</dbReference>
<evidence type="ECO:0000256" key="8">
    <source>
        <dbReference type="ARBA" id="ARBA00023002"/>
    </source>
</evidence>
<evidence type="ECO:0000256" key="6">
    <source>
        <dbReference type="ARBA" id="ARBA00022873"/>
    </source>
</evidence>
<dbReference type="Proteomes" id="UP000053676">
    <property type="component" value="Unassembled WGS sequence"/>
</dbReference>
<dbReference type="InterPro" id="IPR042098">
    <property type="entry name" value="TauD-like_sf"/>
</dbReference>
<dbReference type="AlphaFoldDB" id="W2TQH0"/>
<evidence type="ECO:0000256" key="9">
    <source>
        <dbReference type="ARBA" id="ARBA00023004"/>
    </source>
</evidence>
<protein>
    <submittedName>
        <fullName evidence="11">Trimethyllysine dioxygenase</fullName>
    </submittedName>
</protein>
<evidence type="ECO:0000256" key="2">
    <source>
        <dbReference type="ARBA" id="ARBA00001961"/>
    </source>
</evidence>
<dbReference type="PANTHER" id="PTHR10696:SF51">
    <property type="entry name" value="TRIMETHYLLYSINE DIOXYGENASE, MITOCHONDRIAL"/>
    <property type="match status" value="1"/>
</dbReference>
<evidence type="ECO:0000256" key="4">
    <source>
        <dbReference type="ARBA" id="ARBA00008654"/>
    </source>
</evidence>
<evidence type="ECO:0000256" key="5">
    <source>
        <dbReference type="ARBA" id="ARBA00022723"/>
    </source>
</evidence>
<feature type="domain" description="TauD/TfdA-like" evidence="10">
    <location>
        <begin position="303"/>
        <end position="462"/>
    </location>
</feature>
<evidence type="ECO:0000313" key="11">
    <source>
        <dbReference type="EMBL" id="ETN84300.1"/>
    </source>
</evidence>
<organism evidence="11 12">
    <name type="scientific">Necator americanus</name>
    <name type="common">Human hookworm</name>
    <dbReference type="NCBI Taxonomy" id="51031"/>
    <lineage>
        <taxon>Eukaryota</taxon>
        <taxon>Metazoa</taxon>
        <taxon>Ecdysozoa</taxon>
        <taxon>Nematoda</taxon>
        <taxon>Chromadorea</taxon>
        <taxon>Rhabditida</taxon>
        <taxon>Rhabditina</taxon>
        <taxon>Rhabditomorpha</taxon>
        <taxon>Strongyloidea</taxon>
        <taxon>Ancylostomatidae</taxon>
        <taxon>Bunostominae</taxon>
        <taxon>Necator</taxon>
    </lineage>
</organism>
<dbReference type="GO" id="GO:0046872">
    <property type="term" value="F:metal ion binding"/>
    <property type="evidence" value="ECO:0007669"/>
    <property type="project" value="UniProtKB-KW"/>
</dbReference>
<keyword evidence="6" id="KW-0124">Carnitine biosynthesis</keyword>
<name>W2TQH0_NECAM</name>
<evidence type="ECO:0000256" key="1">
    <source>
        <dbReference type="ARBA" id="ARBA00001954"/>
    </source>
</evidence>
<dbReference type="SUPFAM" id="SSF51197">
    <property type="entry name" value="Clavaminate synthase-like"/>
    <property type="match status" value="2"/>
</dbReference>
<accession>W2TQH0</accession>
<dbReference type="OrthoDB" id="408743at2759"/>
<dbReference type="EMBL" id="KI657965">
    <property type="protein sequence ID" value="ETN84300.1"/>
    <property type="molecule type" value="Genomic_DNA"/>
</dbReference>
<evidence type="ECO:0000259" key="10">
    <source>
        <dbReference type="Pfam" id="PF02668"/>
    </source>
</evidence>
<dbReference type="Gene3D" id="3.30.2020.30">
    <property type="match status" value="1"/>
</dbReference>
<evidence type="ECO:0000256" key="3">
    <source>
        <dbReference type="ARBA" id="ARBA00005022"/>
    </source>
</evidence>
<reference evidence="12" key="1">
    <citation type="journal article" date="2014" name="Nat. Genet.">
        <title>Genome of the human hookworm Necator americanus.</title>
        <authorList>
            <person name="Tang Y.T."/>
            <person name="Gao X."/>
            <person name="Rosa B.A."/>
            <person name="Abubucker S."/>
            <person name="Hallsworth-Pepin K."/>
            <person name="Martin J."/>
            <person name="Tyagi R."/>
            <person name="Heizer E."/>
            <person name="Zhang X."/>
            <person name="Bhonagiri-Palsikar V."/>
            <person name="Minx P."/>
            <person name="Warren W.C."/>
            <person name="Wang Q."/>
            <person name="Zhan B."/>
            <person name="Hotez P.J."/>
            <person name="Sternberg P.W."/>
            <person name="Dougall A."/>
            <person name="Gaze S.T."/>
            <person name="Mulvenna J."/>
            <person name="Sotillo J."/>
            <person name="Ranganathan S."/>
            <person name="Rabelo E.M."/>
            <person name="Wilson R.K."/>
            <person name="Felgner P.L."/>
            <person name="Bethony J."/>
            <person name="Hawdon J.M."/>
            <person name="Gasser R.B."/>
            <person name="Loukas A."/>
            <person name="Mitreva M."/>
        </authorList>
    </citation>
    <scope>NUCLEOTIDE SEQUENCE [LARGE SCALE GENOMIC DNA]</scope>
</reference>
<sequence length="484" mass="55392">MTALAVITKKVSNMSQNRSIATKILNSTLKSLEKTNDAIEIIVQRGNDRKPLVIPLVWLRDHCRDAKSFNKATNQRKSNAANLFREAMLEGIYIIDGIKLAVWWKDGLCSEFLVDDLTSSSQDQHPKLDEYVKPWKHLCKEELPRMQISSFSMRTFAEFFVKYGMVIVDGVEATPQATETLCRSVAPIHDTFFGAFWVFSNKTQEKGEEYHEDSAYGNEEIGPHTDGTYFNRTPGIQEEFFSSFICSVETVTSSRLGQSDDVVLNLLGLHHQIFDGRFRCKRMDERKSRNRFFPYPHQLLWTLQVFHCLHPAAKGGDTVLVDGFHCVQKLKDQNPEAFKILSERKIEHHYVETGSNSGALFSTAREKPVIELDSHGNVVQIRFNPYDRAPFRALREGKDSEHYALNTMAYYRAYAAFSSICHVPENSTTIALRPGTVIFLDNFRVLHSRTSFKGWRQMCGCYLSRDNFMAKARPLLPSEIGRFV</sequence>
<dbReference type="Pfam" id="PF02668">
    <property type="entry name" value="TauD"/>
    <property type="match status" value="2"/>
</dbReference>
<evidence type="ECO:0000256" key="7">
    <source>
        <dbReference type="ARBA" id="ARBA00022964"/>
    </source>
</evidence>
<proteinExistence type="inferred from homology"/>